<evidence type="ECO:0000313" key="1">
    <source>
        <dbReference type="EMBL" id="KAF9471167.1"/>
    </source>
</evidence>
<comment type="caution">
    <text evidence="1">The sequence shown here is derived from an EMBL/GenBank/DDBJ whole genome shotgun (WGS) entry which is preliminary data.</text>
</comment>
<name>A0A9P5YJV6_9AGAR</name>
<accession>A0A9P5YJV6</accession>
<dbReference type="AlphaFoldDB" id="A0A9P5YJV6"/>
<dbReference type="Proteomes" id="UP000807469">
    <property type="component" value="Unassembled WGS sequence"/>
</dbReference>
<sequence>MALLVVFPHLVTLLDRPPISRPTPPNGCPPHFRLQHAWPVRAATSSRRSSAHEPGRCLVCPRVVTPCHPTASDAPFGWAFVQPAHGNALSAATVVSAQVSEPKRRATAA</sequence>
<reference evidence="1" key="1">
    <citation type="submission" date="2020-11" db="EMBL/GenBank/DDBJ databases">
        <authorList>
            <consortium name="DOE Joint Genome Institute"/>
            <person name="Ahrendt S."/>
            <person name="Riley R."/>
            <person name="Andreopoulos W."/>
            <person name="Labutti K."/>
            <person name="Pangilinan J."/>
            <person name="Ruiz-Duenas F.J."/>
            <person name="Barrasa J.M."/>
            <person name="Sanchez-Garcia M."/>
            <person name="Camarero S."/>
            <person name="Miyauchi S."/>
            <person name="Serrano A."/>
            <person name="Linde D."/>
            <person name="Babiker R."/>
            <person name="Drula E."/>
            <person name="Ayuso-Fernandez I."/>
            <person name="Pacheco R."/>
            <person name="Padilla G."/>
            <person name="Ferreira P."/>
            <person name="Barriuso J."/>
            <person name="Kellner H."/>
            <person name="Castanera R."/>
            <person name="Alfaro M."/>
            <person name="Ramirez L."/>
            <person name="Pisabarro A.G."/>
            <person name="Kuo A."/>
            <person name="Tritt A."/>
            <person name="Lipzen A."/>
            <person name="He G."/>
            <person name="Yan M."/>
            <person name="Ng V."/>
            <person name="Cullen D."/>
            <person name="Martin F."/>
            <person name="Rosso M.-N."/>
            <person name="Henrissat B."/>
            <person name="Hibbett D."/>
            <person name="Martinez A.T."/>
            <person name="Grigoriev I.V."/>
        </authorList>
    </citation>
    <scope>NUCLEOTIDE SEQUENCE</scope>
    <source>
        <strain evidence="1">CIRM-BRFM 674</strain>
    </source>
</reference>
<evidence type="ECO:0000313" key="2">
    <source>
        <dbReference type="Proteomes" id="UP000807469"/>
    </source>
</evidence>
<proteinExistence type="predicted"/>
<organism evidence="1 2">
    <name type="scientific">Pholiota conissans</name>
    <dbReference type="NCBI Taxonomy" id="109636"/>
    <lineage>
        <taxon>Eukaryota</taxon>
        <taxon>Fungi</taxon>
        <taxon>Dikarya</taxon>
        <taxon>Basidiomycota</taxon>
        <taxon>Agaricomycotina</taxon>
        <taxon>Agaricomycetes</taxon>
        <taxon>Agaricomycetidae</taxon>
        <taxon>Agaricales</taxon>
        <taxon>Agaricineae</taxon>
        <taxon>Strophariaceae</taxon>
        <taxon>Pholiota</taxon>
    </lineage>
</organism>
<gene>
    <name evidence="1" type="ORF">BDN70DRAFT_888420</name>
</gene>
<dbReference type="EMBL" id="MU155744">
    <property type="protein sequence ID" value="KAF9471167.1"/>
    <property type="molecule type" value="Genomic_DNA"/>
</dbReference>
<keyword evidence="2" id="KW-1185">Reference proteome</keyword>
<protein>
    <submittedName>
        <fullName evidence="1">Uncharacterized protein</fullName>
    </submittedName>
</protein>